<comment type="subcellular location">
    <subcellularLocation>
        <location evidence="6">Cytoplasm</location>
    </subcellularLocation>
    <subcellularLocation>
        <location evidence="6">Secreted</location>
    </subcellularLocation>
    <subcellularLocation>
        <location evidence="6">Cell surface</location>
    </subcellularLocation>
    <text evidence="6">Fractions of enolase are present in both the cytoplasm and on the cell surface.</text>
</comment>
<dbReference type="PANTHER" id="PTHR11902">
    <property type="entry name" value="ENOLASE"/>
    <property type="match status" value="1"/>
</dbReference>
<evidence type="ECO:0000259" key="10">
    <source>
        <dbReference type="SMART" id="SM01192"/>
    </source>
</evidence>
<dbReference type="CDD" id="cd03313">
    <property type="entry name" value="enolase"/>
    <property type="match status" value="1"/>
</dbReference>
<comment type="cofactor">
    <cofactor evidence="6">
        <name>Mg(2+)</name>
        <dbReference type="ChEBI" id="CHEBI:18420"/>
    </cofactor>
    <text evidence="6">Binds a second Mg(2+) ion via substrate during catalysis.</text>
</comment>
<dbReference type="GO" id="GO:0009986">
    <property type="term" value="C:cell surface"/>
    <property type="evidence" value="ECO:0007669"/>
    <property type="project" value="UniProtKB-SubCell"/>
</dbReference>
<sequence>MGVNDFVIERVWGLQVLDSRGNPTVKAYVKLAGGSLGWGIAPSGASRGEREAVELRDGGSKWRGKGVSRAVSILNTVVAPRLEGVDARRQAQIDRLLIELDGTPNKSRLGGNTTTALSIAVSRAAAAQAGLELFQYLGGAGARRLPIPLLNVINGGVHAGNELDFQEFMIIPYGFESFTEAMRAAVETYGELRSLLKDRYGASAVNVGDEGGFAPPMRSAEEALKTLVEAVEKAGYQPGSEIALGIDAAASQLYSNGRYSVEGKSLSREELLSLYQRLVEQYPIVYLEDPFSEDDYEGFKAAVDALSTETIIVGDDLLVTNPQRVKEASTLKAVTGLLVKVNQVGTLTEALEAIQAARDRGIVHIVSHRSGDTEDTFIADLAVATEALMIKTGAPARGERTSKYNRLLEIESILGYSAAYAGPELRGVIGRR</sequence>
<feature type="binding site" evidence="8">
    <location>
        <position position="158"/>
    </location>
    <ligand>
        <name>substrate</name>
    </ligand>
</feature>
<dbReference type="SUPFAM" id="SSF54826">
    <property type="entry name" value="Enolase N-terminal domain-like"/>
    <property type="match status" value="1"/>
</dbReference>
<keyword evidence="6" id="KW-0963">Cytoplasm</keyword>
<dbReference type="InterPro" id="IPR029017">
    <property type="entry name" value="Enolase-like_N"/>
</dbReference>
<dbReference type="SFLD" id="SFLDF00002">
    <property type="entry name" value="enolase"/>
    <property type="match status" value="1"/>
</dbReference>
<protein>
    <recommendedName>
        <fullName evidence="6">Enolase</fullName>
        <ecNumber evidence="6">4.2.1.11</ecNumber>
    </recommendedName>
    <alternativeName>
        <fullName evidence="6">2-phospho-D-glycerate hydro-lyase</fullName>
    </alternativeName>
    <alternativeName>
        <fullName evidence="6">2-phosphoglycerate dehydratase</fullName>
    </alternativeName>
</protein>
<keyword evidence="4 6" id="KW-0324">Glycolysis</keyword>
<feature type="binding site" evidence="6">
    <location>
        <position position="166"/>
    </location>
    <ligand>
        <name>(2R)-2-phosphoglycerate</name>
        <dbReference type="ChEBI" id="CHEBI:58289"/>
    </ligand>
</feature>
<dbReference type="PRINTS" id="PR00148">
    <property type="entry name" value="ENOLASE"/>
</dbReference>
<feature type="binding site" evidence="6">
    <location>
        <position position="391"/>
    </location>
    <ligand>
        <name>(2R)-2-phosphoglycerate</name>
        <dbReference type="ChEBI" id="CHEBI:58289"/>
    </ligand>
</feature>
<dbReference type="Gene3D" id="3.30.390.10">
    <property type="entry name" value="Enolase-like, N-terminal domain"/>
    <property type="match status" value="1"/>
</dbReference>
<dbReference type="InterPro" id="IPR020811">
    <property type="entry name" value="Enolase_N"/>
</dbReference>
<organism evidence="12 13">
    <name type="scientific">Aeropyrum pernix</name>
    <dbReference type="NCBI Taxonomy" id="56636"/>
    <lineage>
        <taxon>Archaea</taxon>
        <taxon>Thermoproteota</taxon>
        <taxon>Thermoprotei</taxon>
        <taxon>Desulfurococcales</taxon>
        <taxon>Desulfurococcaceae</taxon>
        <taxon>Aeropyrum</taxon>
    </lineage>
</organism>
<dbReference type="GO" id="GO:0000287">
    <property type="term" value="F:magnesium ion binding"/>
    <property type="evidence" value="ECO:0007669"/>
    <property type="project" value="UniProtKB-UniRule"/>
</dbReference>
<keyword evidence="6 9" id="KW-0479">Metal-binding</keyword>
<feature type="binding site" evidence="6 9">
    <location>
        <position position="247"/>
    </location>
    <ligand>
        <name>Mg(2+)</name>
        <dbReference type="ChEBI" id="CHEBI:18420"/>
    </ligand>
</feature>
<dbReference type="AlphaFoldDB" id="A0A401H874"/>
<dbReference type="HAMAP" id="MF_00318">
    <property type="entry name" value="Enolase"/>
    <property type="match status" value="1"/>
</dbReference>
<evidence type="ECO:0000313" key="12">
    <source>
        <dbReference type="EMBL" id="GBF08603.1"/>
    </source>
</evidence>
<feature type="binding site" evidence="8">
    <location>
        <position position="288"/>
    </location>
    <ligand>
        <name>substrate</name>
    </ligand>
</feature>
<dbReference type="GO" id="GO:0006096">
    <property type="term" value="P:glycolytic process"/>
    <property type="evidence" value="ECO:0007669"/>
    <property type="project" value="UniProtKB-UniRule"/>
</dbReference>
<evidence type="ECO:0000256" key="5">
    <source>
        <dbReference type="ARBA" id="ARBA00023239"/>
    </source>
</evidence>
<feature type="domain" description="Enolase N-terminal" evidence="11">
    <location>
        <begin position="8"/>
        <end position="137"/>
    </location>
</feature>
<evidence type="ECO:0000256" key="2">
    <source>
        <dbReference type="ARBA" id="ARBA00009604"/>
    </source>
</evidence>
<dbReference type="InterPro" id="IPR000941">
    <property type="entry name" value="Enolase"/>
</dbReference>
<dbReference type="InterPro" id="IPR020809">
    <property type="entry name" value="Enolase_CS"/>
</dbReference>
<keyword evidence="5 6" id="KW-0456">Lyase</keyword>
<comment type="caution">
    <text evidence="12">The sequence shown here is derived from an EMBL/GenBank/DDBJ whole genome shotgun (WGS) entry which is preliminary data.</text>
</comment>
<evidence type="ECO:0000256" key="7">
    <source>
        <dbReference type="PIRSR" id="PIRSR001400-1"/>
    </source>
</evidence>
<dbReference type="EMBL" id="BDMD01000012">
    <property type="protein sequence ID" value="GBF08603.1"/>
    <property type="molecule type" value="Genomic_DNA"/>
</dbReference>
<keyword evidence="3 6" id="KW-0460">Magnesium</keyword>
<comment type="pathway">
    <text evidence="1 6">Carbohydrate degradation; glycolysis; pyruvate from D-glyceraldehyde 3-phosphate: step 4/5.</text>
</comment>
<dbReference type="Proteomes" id="UP000291213">
    <property type="component" value="Unassembled WGS sequence"/>
</dbReference>
<feature type="binding site" evidence="6">
    <location>
        <position position="369"/>
    </location>
    <ligand>
        <name>(2R)-2-phosphoglycerate</name>
        <dbReference type="ChEBI" id="CHEBI:58289"/>
    </ligand>
</feature>
<dbReference type="PANTHER" id="PTHR11902:SF1">
    <property type="entry name" value="ENOLASE"/>
    <property type="match status" value="1"/>
</dbReference>
<name>A0A401H874_AERPX</name>
<feature type="binding site" evidence="8">
    <location>
        <position position="315"/>
    </location>
    <ligand>
        <name>substrate</name>
    </ligand>
</feature>
<dbReference type="PROSITE" id="PS00164">
    <property type="entry name" value="ENOLASE"/>
    <property type="match status" value="1"/>
</dbReference>
<evidence type="ECO:0000256" key="9">
    <source>
        <dbReference type="PIRSR" id="PIRSR001400-3"/>
    </source>
</evidence>
<evidence type="ECO:0000256" key="4">
    <source>
        <dbReference type="ARBA" id="ARBA00023152"/>
    </source>
</evidence>
<comment type="similarity">
    <text evidence="2 6">Belongs to the enolase family.</text>
</comment>
<dbReference type="GO" id="GO:0000015">
    <property type="term" value="C:phosphopyruvate hydratase complex"/>
    <property type="evidence" value="ECO:0007669"/>
    <property type="project" value="InterPro"/>
</dbReference>
<keyword evidence="6" id="KW-0964">Secreted</keyword>
<dbReference type="Gene3D" id="3.20.20.120">
    <property type="entry name" value="Enolase-like C-terminal domain"/>
    <property type="match status" value="1"/>
</dbReference>
<dbReference type="GO" id="GO:0005576">
    <property type="term" value="C:extracellular region"/>
    <property type="evidence" value="ECO:0007669"/>
    <property type="project" value="UniProtKB-SubCell"/>
</dbReference>
<evidence type="ECO:0000256" key="6">
    <source>
        <dbReference type="HAMAP-Rule" id="MF_00318"/>
    </source>
</evidence>
<evidence type="ECO:0000256" key="3">
    <source>
        <dbReference type="ARBA" id="ARBA00022842"/>
    </source>
</evidence>
<dbReference type="GO" id="GO:0004634">
    <property type="term" value="F:phosphopyruvate hydratase activity"/>
    <property type="evidence" value="ECO:0007669"/>
    <property type="project" value="UniProtKB-UniRule"/>
</dbReference>
<dbReference type="PIRSF" id="PIRSF001400">
    <property type="entry name" value="Enolase"/>
    <property type="match status" value="1"/>
</dbReference>
<dbReference type="SMART" id="SM01192">
    <property type="entry name" value="Enolase_C"/>
    <property type="match status" value="1"/>
</dbReference>
<feature type="active site" description="Proton donor" evidence="6 7">
    <location>
        <position position="210"/>
    </location>
</feature>
<feature type="binding site" evidence="8">
    <location>
        <begin position="367"/>
        <end position="370"/>
    </location>
    <ligand>
        <name>substrate</name>
    </ligand>
</feature>
<dbReference type="NCBIfam" id="TIGR01060">
    <property type="entry name" value="eno"/>
    <property type="match status" value="1"/>
</dbReference>
<feature type="binding site" evidence="6">
    <location>
        <position position="340"/>
    </location>
    <ligand>
        <name>(2R)-2-phosphoglycerate</name>
        <dbReference type="ChEBI" id="CHEBI:58289"/>
    </ligand>
</feature>
<feature type="active site" description="Proton acceptor" evidence="6 7">
    <location>
        <position position="340"/>
    </location>
</feature>
<feature type="binding site" evidence="8">
    <location>
        <position position="167"/>
    </location>
    <ligand>
        <name>substrate</name>
    </ligand>
</feature>
<dbReference type="RefSeq" id="WP_131159666.1">
    <property type="nucleotide sequence ID" value="NZ_BDMD01000012.1"/>
</dbReference>
<dbReference type="InterPro" id="IPR036849">
    <property type="entry name" value="Enolase-like_C_sf"/>
</dbReference>
<feature type="domain" description="Enolase C-terminal TIM barrel" evidence="10">
    <location>
        <begin position="142"/>
        <end position="428"/>
    </location>
</feature>
<dbReference type="SMART" id="SM01193">
    <property type="entry name" value="Enolase_N"/>
    <property type="match status" value="1"/>
</dbReference>
<feature type="binding site" evidence="6">
    <location>
        <position position="370"/>
    </location>
    <ligand>
        <name>(2R)-2-phosphoglycerate</name>
        <dbReference type="ChEBI" id="CHEBI:58289"/>
    </ligand>
</feature>
<dbReference type="Pfam" id="PF00113">
    <property type="entry name" value="Enolase_C"/>
    <property type="match status" value="1"/>
</dbReference>
<dbReference type="SFLD" id="SFLDS00001">
    <property type="entry name" value="Enolase"/>
    <property type="match status" value="1"/>
</dbReference>
<dbReference type="InterPro" id="IPR020810">
    <property type="entry name" value="Enolase_C"/>
</dbReference>
<evidence type="ECO:0000313" key="13">
    <source>
        <dbReference type="Proteomes" id="UP000291213"/>
    </source>
</evidence>
<dbReference type="OrthoDB" id="8680at2157"/>
<dbReference type="UniPathway" id="UPA00109">
    <property type="reaction ID" value="UER00187"/>
</dbReference>
<feature type="binding site" evidence="6 9">
    <location>
        <position position="288"/>
    </location>
    <ligand>
        <name>Mg(2+)</name>
        <dbReference type="ChEBI" id="CHEBI:18420"/>
    </ligand>
</feature>
<dbReference type="EC" id="4.2.1.11" evidence="6"/>
<feature type="binding site" evidence="8">
    <location>
        <position position="391"/>
    </location>
    <ligand>
        <name>substrate</name>
    </ligand>
</feature>
<dbReference type="SFLD" id="SFLDG00178">
    <property type="entry name" value="enolase"/>
    <property type="match status" value="1"/>
</dbReference>
<reference evidence="12 13" key="1">
    <citation type="submission" date="2017-02" db="EMBL/GenBank/DDBJ databases">
        <title>isolation and characterization of a novel temperate virus Aeropyrum globular virus 1 infecting hyperthermophilic archaeon Aeropyrum.</title>
        <authorList>
            <person name="Yumiya M."/>
            <person name="Yoshida T."/>
            <person name="Sako Y."/>
        </authorList>
    </citation>
    <scope>NUCLEOTIDE SEQUENCE [LARGE SCALE GENOMIC DNA]</scope>
    <source>
        <strain evidence="12 13">YK1-12-2013</strain>
    </source>
</reference>
<comment type="function">
    <text evidence="6">Catalyzes the reversible conversion of 2-phosphoglycerate (2-PG) into phosphoenolpyruvate (PEP). It is essential for the degradation of carbohydrates via glycolysis.</text>
</comment>
<evidence type="ECO:0000259" key="11">
    <source>
        <dbReference type="SMART" id="SM01193"/>
    </source>
</evidence>
<feature type="binding site" evidence="6 9">
    <location>
        <position position="315"/>
    </location>
    <ligand>
        <name>Mg(2+)</name>
        <dbReference type="ChEBI" id="CHEBI:18420"/>
    </ligand>
</feature>
<dbReference type="Pfam" id="PF03952">
    <property type="entry name" value="Enolase_N"/>
    <property type="match status" value="1"/>
</dbReference>
<comment type="cofactor">
    <cofactor evidence="9">
        <name>Mg(2+)</name>
        <dbReference type="ChEBI" id="CHEBI:18420"/>
    </cofactor>
    <text evidence="9">Mg(2+) is required for catalysis and for stabilizing the dimer.</text>
</comment>
<dbReference type="SUPFAM" id="SSF51604">
    <property type="entry name" value="Enolase C-terminal domain-like"/>
    <property type="match status" value="1"/>
</dbReference>
<comment type="catalytic activity">
    <reaction evidence="6">
        <text>(2R)-2-phosphoglycerate = phosphoenolpyruvate + H2O</text>
        <dbReference type="Rhea" id="RHEA:10164"/>
        <dbReference type="ChEBI" id="CHEBI:15377"/>
        <dbReference type="ChEBI" id="CHEBI:58289"/>
        <dbReference type="ChEBI" id="CHEBI:58702"/>
        <dbReference type="EC" id="4.2.1.11"/>
    </reaction>
</comment>
<accession>A0A401H874</accession>
<gene>
    <name evidence="6" type="primary">eno</name>
    <name evidence="12" type="ORF">apy_03280</name>
</gene>
<evidence type="ECO:0000256" key="1">
    <source>
        <dbReference type="ARBA" id="ARBA00005031"/>
    </source>
</evidence>
<proteinExistence type="inferred from homology"/>
<evidence type="ECO:0000256" key="8">
    <source>
        <dbReference type="PIRSR" id="PIRSR001400-2"/>
    </source>
</evidence>